<dbReference type="GO" id="GO:0003723">
    <property type="term" value="F:RNA binding"/>
    <property type="evidence" value="ECO:0007669"/>
    <property type="project" value="UniProtKB-UniRule"/>
</dbReference>
<dbReference type="EMBL" id="CP144753">
    <property type="protein sequence ID" value="WVZ93157.1"/>
    <property type="molecule type" value="Genomic_DNA"/>
</dbReference>
<reference evidence="5 6" key="1">
    <citation type="submission" date="2024-02" db="EMBL/GenBank/DDBJ databases">
        <title>High-quality chromosome-scale genome assembly of Pensacola bahiagrass (Paspalum notatum Flugge var. saurae).</title>
        <authorList>
            <person name="Vega J.M."/>
            <person name="Podio M."/>
            <person name="Orjuela J."/>
            <person name="Siena L.A."/>
            <person name="Pessino S.C."/>
            <person name="Combes M.C."/>
            <person name="Mariac C."/>
            <person name="Albertini E."/>
            <person name="Pupilli F."/>
            <person name="Ortiz J.P.A."/>
            <person name="Leblanc O."/>
        </authorList>
    </citation>
    <scope>NUCLEOTIDE SEQUENCE [LARGE SCALE GENOMIC DNA]</scope>
    <source>
        <strain evidence="5">R1</strain>
        <tissue evidence="5">Leaf</tissue>
    </source>
</reference>
<dbReference type="PANTHER" id="PTHR48034">
    <property type="entry name" value="TRANSFORMER-2 SEX-DETERMINING PROTEIN-RELATED"/>
    <property type="match status" value="1"/>
</dbReference>
<dbReference type="FunFam" id="3.30.70.330:FF:000850">
    <property type="entry name" value="Serine/arginine-rich splicing factor SR45a"/>
    <property type="match status" value="1"/>
</dbReference>
<sequence length="371" mass="42704">MSPFNDKRRRRAGDSSVSRSLRAAAPPSQTADGASAASRVLSPAPATAGSLSPQMSQAKEVRYTARSITPPADRNGISSSPPPKRRSPSRSPPPRSTSRSPRPRSPKRRSNSRSPPRRRGRSRSRSEDDRNPGNNLYVTGLSTRVTEEDLEKFFSKEGKVKHCHVVLDPRSKESRGFAFVTMDTVEDARRCIKYLHRTVLEGRLVTVEKFNMVLGCLNVNLVGTSCAVFDHEKTNASVCDSFQAKRTRERTPTPGKYCGRRGGSQRSPSPYRSRRRERSRSRDRRRERSRSRDRRERSRSRDRREQSRSRDRRRERSRSRDRRRERSRSRDRRRERSRSRDRRGSSHERDSQRRRGGRSRSPASNGNHKAD</sequence>
<dbReference type="InterPro" id="IPR000504">
    <property type="entry name" value="RRM_dom"/>
</dbReference>
<dbReference type="Pfam" id="PF00076">
    <property type="entry name" value="RRM_1"/>
    <property type="match status" value="1"/>
</dbReference>
<evidence type="ECO:0000256" key="2">
    <source>
        <dbReference type="SAM" id="MobiDB-lite"/>
    </source>
</evidence>
<feature type="compositionally biased region" description="Basic residues" evidence="2">
    <location>
        <begin position="272"/>
        <end position="301"/>
    </location>
</feature>
<evidence type="ECO:0000313" key="4">
    <source>
        <dbReference type="EMBL" id="WVZ93157.1"/>
    </source>
</evidence>
<dbReference type="SMART" id="SM00360">
    <property type="entry name" value="RRM"/>
    <property type="match status" value="1"/>
</dbReference>
<evidence type="ECO:0000313" key="6">
    <source>
        <dbReference type="Proteomes" id="UP001341281"/>
    </source>
</evidence>
<feature type="region of interest" description="Disordered" evidence="2">
    <location>
        <begin position="245"/>
        <end position="371"/>
    </location>
</feature>
<dbReference type="CDD" id="cd00590">
    <property type="entry name" value="RRM_SF"/>
    <property type="match status" value="1"/>
</dbReference>
<dbReference type="InterPro" id="IPR012677">
    <property type="entry name" value="Nucleotide-bd_a/b_plait_sf"/>
</dbReference>
<dbReference type="AlphaFoldDB" id="A0AAQ3UJ49"/>
<feature type="compositionally biased region" description="Basic residues" evidence="2">
    <location>
        <begin position="101"/>
        <end position="123"/>
    </location>
</feature>
<organism evidence="5 6">
    <name type="scientific">Paspalum notatum var. saurae</name>
    <dbReference type="NCBI Taxonomy" id="547442"/>
    <lineage>
        <taxon>Eukaryota</taxon>
        <taxon>Viridiplantae</taxon>
        <taxon>Streptophyta</taxon>
        <taxon>Embryophyta</taxon>
        <taxon>Tracheophyta</taxon>
        <taxon>Spermatophyta</taxon>
        <taxon>Magnoliopsida</taxon>
        <taxon>Liliopsida</taxon>
        <taxon>Poales</taxon>
        <taxon>Poaceae</taxon>
        <taxon>PACMAD clade</taxon>
        <taxon>Panicoideae</taxon>
        <taxon>Andropogonodae</taxon>
        <taxon>Paspaleae</taxon>
        <taxon>Paspalinae</taxon>
        <taxon>Paspalum</taxon>
    </lineage>
</organism>
<evidence type="ECO:0000256" key="1">
    <source>
        <dbReference type="PROSITE-ProRule" id="PRU00176"/>
    </source>
</evidence>
<proteinExistence type="predicted"/>
<dbReference type="InterPro" id="IPR035979">
    <property type="entry name" value="RBD_domain_sf"/>
</dbReference>
<accession>A0AAQ3UJ49</accession>
<dbReference type="InterPro" id="IPR050441">
    <property type="entry name" value="RBM"/>
</dbReference>
<feature type="compositionally biased region" description="Basic and acidic residues" evidence="2">
    <location>
        <begin position="342"/>
        <end position="353"/>
    </location>
</feature>
<dbReference type="Gene3D" id="3.30.70.330">
    <property type="match status" value="1"/>
</dbReference>
<dbReference type="EMBL" id="CP144753">
    <property type="protein sequence ID" value="WVZ93165.1"/>
    <property type="molecule type" value="Genomic_DNA"/>
</dbReference>
<evidence type="ECO:0000313" key="5">
    <source>
        <dbReference type="EMBL" id="WVZ93165.1"/>
    </source>
</evidence>
<dbReference type="SUPFAM" id="SSF54928">
    <property type="entry name" value="RNA-binding domain, RBD"/>
    <property type="match status" value="1"/>
</dbReference>
<keyword evidence="1" id="KW-0694">RNA-binding</keyword>
<dbReference type="Proteomes" id="UP001341281">
    <property type="component" value="Chromosome 09"/>
</dbReference>
<feature type="domain" description="RRM" evidence="3">
    <location>
        <begin position="134"/>
        <end position="212"/>
    </location>
</feature>
<feature type="compositionally biased region" description="Basic residues" evidence="2">
    <location>
        <begin position="315"/>
        <end position="341"/>
    </location>
</feature>
<protein>
    <recommendedName>
        <fullName evidence="3">RRM domain-containing protein</fullName>
    </recommendedName>
</protein>
<name>A0AAQ3UJ49_PASNO</name>
<keyword evidence="6" id="KW-1185">Reference proteome</keyword>
<feature type="compositionally biased region" description="Polar residues" evidence="2">
    <location>
        <begin position="362"/>
        <end position="371"/>
    </location>
</feature>
<dbReference type="PROSITE" id="PS50102">
    <property type="entry name" value="RRM"/>
    <property type="match status" value="1"/>
</dbReference>
<dbReference type="InterPro" id="IPR003954">
    <property type="entry name" value="RRM_euk-type"/>
</dbReference>
<dbReference type="SMART" id="SM00361">
    <property type="entry name" value="RRM_1"/>
    <property type="match status" value="1"/>
</dbReference>
<gene>
    <name evidence="4" type="ORF">U9M48_039161</name>
    <name evidence="5" type="ORF">U9M48_039168</name>
</gene>
<feature type="region of interest" description="Disordered" evidence="2">
    <location>
        <begin position="1"/>
        <end position="139"/>
    </location>
</feature>
<evidence type="ECO:0000259" key="3">
    <source>
        <dbReference type="PROSITE" id="PS50102"/>
    </source>
</evidence>
<feature type="compositionally biased region" description="Basic and acidic residues" evidence="2">
    <location>
        <begin position="302"/>
        <end position="314"/>
    </location>
</feature>